<organism evidence="1 2">
    <name type="scientific">Maledivibacter halophilus</name>
    <dbReference type="NCBI Taxonomy" id="36842"/>
    <lineage>
        <taxon>Bacteria</taxon>
        <taxon>Bacillati</taxon>
        <taxon>Bacillota</taxon>
        <taxon>Clostridia</taxon>
        <taxon>Peptostreptococcales</taxon>
        <taxon>Caminicellaceae</taxon>
        <taxon>Maledivibacter</taxon>
    </lineage>
</organism>
<evidence type="ECO:0000313" key="1">
    <source>
        <dbReference type="EMBL" id="SKC90415.1"/>
    </source>
</evidence>
<gene>
    <name evidence="1" type="ORF">SAMN02194393_05159</name>
</gene>
<dbReference type="AlphaFoldDB" id="A0A1T5MQB5"/>
<sequence>MYSKICLIKYNKKIIPGLIFNININRTGIEFFKLKKGTSDNESKSLFYIGKPKGLKFESLIRLNELYTASKTSIKKEISQIDKSTFKKLKQIYLGEKIYNKLHNRMHILKNRIQISKLNNENYRDLQKELEIILQQLGYPIAGKYFKKGKYGNYRELPTKGYIKVYRG</sequence>
<evidence type="ECO:0000313" key="2">
    <source>
        <dbReference type="Proteomes" id="UP000190285"/>
    </source>
</evidence>
<dbReference type="STRING" id="36842.SAMN02194393_05159"/>
<accession>A0A1T5MQB5</accession>
<dbReference type="Proteomes" id="UP000190285">
    <property type="component" value="Unassembled WGS sequence"/>
</dbReference>
<dbReference type="RefSeq" id="WP_079495750.1">
    <property type="nucleotide sequence ID" value="NZ_FUZT01000022.1"/>
</dbReference>
<name>A0A1T5MQB5_9FIRM</name>
<dbReference type="OrthoDB" id="2990046at2"/>
<protein>
    <submittedName>
        <fullName evidence="1">Uncharacterized protein</fullName>
    </submittedName>
</protein>
<dbReference type="EMBL" id="FUZT01000022">
    <property type="protein sequence ID" value="SKC90415.1"/>
    <property type="molecule type" value="Genomic_DNA"/>
</dbReference>
<proteinExistence type="predicted"/>
<reference evidence="2" key="1">
    <citation type="submission" date="2017-02" db="EMBL/GenBank/DDBJ databases">
        <authorList>
            <person name="Varghese N."/>
            <person name="Submissions S."/>
        </authorList>
    </citation>
    <scope>NUCLEOTIDE SEQUENCE [LARGE SCALE GENOMIC DNA]</scope>
    <source>
        <strain evidence="2">M1</strain>
    </source>
</reference>
<keyword evidence="2" id="KW-1185">Reference proteome</keyword>